<feature type="domain" description="HTH rpiR-type" evidence="4">
    <location>
        <begin position="15"/>
        <end position="91"/>
    </location>
</feature>
<evidence type="ECO:0000256" key="2">
    <source>
        <dbReference type="ARBA" id="ARBA00023125"/>
    </source>
</evidence>
<dbReference type="InterPro" id="IPR009057">
    <property type="entry name" value="Homeodomain-like_sf"/>
</dbReference>
<accession>A0ABU0YRJ1</accession>
<dbReference type="InterPro" id="IPR001347">
    <property type="entry name" value="SIS_dom"/>
</dbReference>
<evidence type="ECO:0000259" key="4">
    <source>
        <dbReference type="PROSITE" id="PS51071"/>
    </source>
</evidence>
<evidence type="ECO:0000313" key="6">
    <source>
        <dbReference type="Proteomes" id="UP001230156"/>
    </source>
</evidence>
<reference evidence="6" key="1">
    <citation type="submission" date="2023-08" db="EMBL/GenBank/DDBJ databases">
        <title>Rhodospirillaceae gen. nov., a novel taxon isolated from the Yangtze River Yuezi River estuary sludge.</title>
        <authorList>
            <person name="Ruan L."/>
        </authorList>
    </citation>
    <scope>NUCLEOTIDE SEQUENCE [LARGE SCALE GENOMIC DNA]</scope>
    <source>
        <strain evidence="6">R-7</strain>
    </source>
</reference>
<evidence type="ECO:0000256" key="3">
    <source>
        <dbReference type="ARBA" id="ARBA00023163"/>
    </source>
</evidence>
<sequence length="295" mass="32543">MPRPKKTAKPVTETASIQDRVRQALQSFSDAERRVAHALLGEYPVAGLETVAKFAKRAGTSGPTILRFIGRLGFANYAEFQDALRSEIHISLQGPLTRYPSMPRGEQSGIFEEITDAICKSVAGAAQNVRRGDYAQIVSRICDLDRGVFLLGGRFSWMLASYFHHYLRELRPGARIVRDSSAAWADYLLDVRKGDLLIVFDFRRYQKDVLEFARGAHAQGAEVVLITDIWYSPIAAFAKFVLACPVSVPSAFDTGVPGLAMVEIITAGVVEKLGGRAKDRIAGLETLRHNFKLGD</sequence>
<comment type="caution">
    <text evidence="5">The sequence shown here is derived from an EMBL/GenBank/DDBJ whole genome shotgun (WGS) entry which is preliminary data.</text>
</comment>
<dbReference type="Gene3D" id="1.10.10.10">
    <property type="entry name" value="Winged helix-like DNA-binding domain superfamily/Winged helix DNA-binding domain"/>
    <property type="match status" value="1"/>
</dbReference>
<dbReference type="CDD" id="cd05013">
    <property type="entry name" value="SIS_RpiR"/>
    <property type="match status" value="1"/>
</dbReference>
<dbReference type="Gene3D" id="3.40.50.10490">
    <property type="entry name" value="Glucose-6-phosphate isomerase like protein, domain 1"/>
    <property type="match status" value="1"/>
</dbReference>
<evidence type="ECO:0000313" key="5">
    <source>
        <dbReference type="EMBL" id="MDQ7250344.1"/>
    </source>
</evidence>
<dbReference type="InterPro" id="IPR047640">
    <property type="entry name" value="RpiR-like"/>
</dbReference>
<gene>
    <name evidence="5" type="ORF">Q8A70_21825</name>
</gene>
<keyword evidence="2" id="KW-0238">DNA-binding</keyword>
<dbReference type="InterPro" id="IPR036388">
    <property type="entry name" value="WH-like_DNA-bd_sf"/>
</dbReference>
<dbReference type="EMBL" id="JAUYVI010000007">
    <property type="protein sequence ID" value="MDQ7250344.1"/>
    <property type="molecule type" value="Genomic_DNA"/>
</dbReference>
<keyword evidence="1" id="KW-0805">Transcription regulation</keyword>
<dbReference type="InterPro" id="IPR035472">
    <property type="entry name" value="RpiR-like_SIS"/>
</dbReference>
<dbReference type="SUPFAM" id="SSF46689">
    <property type="entry name" value="Homeodomain-like"/>
    <property type="match status" value="1"/>
</dbReference>
<protein>
    <submittedName>
        <fullName evidence="5">MurR/RpiR family transcriptional regulator</fullName>
    </submittedName>
</protein>
<keyword evidence="3" id="KW-0804">Transcription</keyword>
<dbReference type="PROSITE" id="PS51071">
    <property type="entry name" value="HTH_RPIR"/>
    <property type="match status" value="1"/>
</dbReference>
<dbReference type="PANTHER" id="PTHR30514:SF18">
    <property type="entry name" value="RPIR-FAMILY TRANSCRIPTIONAL REGULATOR"/>
    <property type="match status" value="1"/>
</dbReference>
<dbReference type="SUPFAM" id="SSF53697">
    <property type="entry name" value="SIS domain"/>
    <property type="match status" value="1"/>
</dbReference>
<name>A0ABU0YRJ1_9PROT</name>
<dbReference type="Proteomes" id="UP001230156">
    <property type="component" value="Unassembled WGS sequence"/>
</dbReference>
<dbReference type="InterPro" id="IPR046348">
    <property type="entry name" value="SIS_dom_sf"/>
</dbReference>
<evidence type="ECO:0000256" key="1">
    <source>
        <dbReference type="ARBA" id="ARBA00023015"/>
    </source>
</evidence>
<organism evidence="5 6">
    <name type="scientific">Dongia sedimenti</name>
    <dbReference type="NCBI Taxonomy" id="3064282"/>
    <lineage>
        <taxon>Bacteria</taxon>
        <taxon>Pseudomonadati</taxon>
        <taxon>Pseudomonadota</taxon>
        <taxon>Alphaproteobacteria</taxon>
        <taxon>Rhodospirillales</taxon>
        <taxon>Dongiaceae</taxon>
        <taxon>Dongia</taxon>
    </lineage>
</organism>
<keyword evidence="6" id="KW-1185">Reference proteome</keyword>
<proteinExistence type="predicted"/>
<dbReference type="RefSeq" id="WP_379959498.1">
    <property type="nucleotide sequence ID" value="NZ_JAUYVI010000007.1"/>
</dbReference>
<dbReference type="Pfam" id="PF01380">
    <property type="entry name" value="SIS"/>
    <property type="match status" value="1"/>
</dbReference>
<dbReference type="PANTHER" id="PTHR30514">
    <property type="entry name" value="GLUCOKINASE"/>
    <property type="match status" value="1"/>
</dbReference>
<dbReference type="InterPro" id="IPR000281">
    <property type="entry name" value="HTH_RpiR"/>
</dbReference>
<dbReference type="Pfam" id="PF01418">
    <property type="entry name" value="HTH_6"/>
    <property type="match status" value="1"/>
</dbReference>